<dbReference type="CDD" id="cd12203">
    <property type="entry name" value="GT1"/>
    <property type="match status" value="1"/>
</dbReference>
<feature type="region of interest" description="Disordered" evidence="6">
    <location>
        <begin position="211"/>
        <end position="275"/>
    </location>
</feature>
<keyword evidence="2" id="KW-0805">Transcription regulation</keyword>
<evidence type="ECO:0000256" key="5">
    <source>
        <dbReference type="ARBA" id="ARBA00023242"/>
    </source>
</evidence>
<evidence type="ECO:0000256" key="6">
    <source>
        <dbReference type="SAM" id="MobiDB-lite"/>
    </source>
</evidence>
<evidence type="ECO:0000256" key="1">
    <source>
        <dbReference type="ARBA" id="ARBA00004123"/>
    </source>
</evidence>
<keyword evidence="5" id="KW-0539">Nucleus</keyword>
<dbReference type="Gene3D" id="1.10.10.60">
    <property type="entry name" value="Homeodomain-like"/>
    <property type="match status" value="1"/>
</dbReference>
<comment type="caution">
    <text evidence="8">The sequence shown here is derived from an EMBL/GenBank/DDBJ whole genome shotgun (WGS) entry which is preliminary data.</text>
</comment>
<keyword evidence="3" id="KW-0238">DNA-binding</keyword>
<reference evidence="8" key="1">
    <citation type="submission" date="2023-07" db="EMBL/GenBank/DDBJ databases">
        <title>draft genome sequence of fig (Ficus carica).</title>
        <authorList>
            <person name="Takahashi T."/>
            <person name="Nishimura K."/>
        </authorList>
    </citation>
    <scope>NUCLEOTIDE SEQUENCE</scope>
</reference>
<gene>
    <name evidence="8" type="ORF">TIFTF001_032322</name>
</gene>
<organism evidence="8 9">
    <name type="scientific">Ficus carica</name>
    <name type="common">Common fig</name>
    <dbReference type="NCBI Taxonomy" id="3494"/>
    <lineage>
        <taxon>Eukaryota</taxon>
        <taxon>Viridiplantae</taxon>
        <taxon>Streptophyta</taxon>
        <taxon>Embryophyta</taxon>
        <taxon>Tracheophyta</taxon>
        <taxon>Spermatophyta</taxon>
        <taxon>Magnoliopsida</taxon>
        <taxon>eudicotyledons</taxon>
        <taxon>Gunneridae</taxon>
        <taxon>Pentapetalae</taxon>
        <taxon>rosids</taxon>
        <taxon>fabids</taxon>
        <taxon>Rosales</taxon>
        <taxon>Moraceae</taxon>
        <taxon>Ficeae</taxon>
        <taxon>Ficus</taxon>
    </lineage>
</organism>
<protein>
    <recommendedName>
        <fullName evidence="7">Myb-like domain-containing protein</fullName>
    </recommendedName>
</protein>
<sequence length="541" mass="61662">MQSNYETAPETSSGYLSQTQHFTAADIDDSCSVPPFFPHLPLLPPNLNHHFSLLHHHQQDHLLNTTHQHHSFSNIFQQQQQQTTPIFTHQFFQHWPQFHQEITSTTTPADQSSSSQSNILFPVNFRLGGDFLLDGNHHDALPDNRPYSSFEFTPKFCRQTHEYSSAKQPFCKDIIHIPNADKKNSQLADVTEVCNELEEIYGLVKNISTTSPTTNIGENNHNQLTGSGSALTAENSPAADQANLHDPVPFSEEETPAPRKHPLHKKKTRKRSTNKEVWSSMAGFVESLVEQVISHQDKLQSSLSESIERIDRERREREEEWRRQEAQTQNREAIARVHEQALASSREALIVSYLEKITGHKVYLPSRMDEMTHVSKVEMNKRWPKSEVEALIRARTGLELKFQEPGLIKGPIWEEVSALMAAMGYRRSAKRCKEKWENINKYFRKTKVNKTSAIKGSNQSKTCSYFDQLDQLYSRNVNGPSSSSSSSYCSKPLADGFGAQRQSYTELLEAITTKRDCGVLAKSSSSGKHDFDEIFHDRHTD</sequence>
<evidence type="ECO:0000313" key="8">
    <source>
        <dbReference type="EMBL" id="GMN63242.1"/>
    </source>
</evidence>
<dbReference type="AlphaFoldDB" id="A0AA88DW66"/>
<name>A0AA88DW66_FICCA</name>
<dbReference type="InterPro" id="IPR044822">
    <property type="entry name" value="Myb_DNA-bind_4"/>
</dbReference>
<proteinExistence type="predicted"/>
<dbReference type="Pfam" id="PF13837">
    <property type="entry name" value="Myb_DNA-bind_4"/>
    <property type="match status" value="1"/>
</dbReference>
<keyword evidence="9" id="KW-1185">Reference proteome</keyword>
<dbReference type="GO" id="GO:0003677">
    <property type="term" value="F:DNA binding"/>
    <property type="evidence" value="ECO:0007669"/>
    <property type="project" value="UniProtKB-KW"/>
</dbReference>
<feature type="compositionally biased region" description="Polar residues" evidence="6">
    <location>
        <begin position="211"/>
        <end position="235"/>
    </location>
</feature>
<dbReference type="InterPro" id="IPR001005">
    <property type="entry name" value="SANT/Myb"/>
</dbReference>
<feature type="compositionally biased region" description="Basic residues" evidence="6">
    <location>
        <begin position="258"/>
        <end position="272"/>
    </location>
</feature>
<evidence type="ECO:0000313" key="9">
    <source>
        <dbReference type="Proteomes" id="UP001187192"/>
    </source>
</evidence>
<feature type="domain" description="Myb-like" evidence="7">
    <location>
        <begin position="382"/>
        <end position="440"/>
    </location>
</feature>
<comment type="subcellular location">
    <subcellularLocation>
        <location evidence="1">Nucleus</location>
    </subcellularLocation>
</comment>
<dbReference type="PANTHER" id="PTHR21654:SF31">
    <property type="entry name" value="OS02G0104500 PROTEIN"/>
    <property type="match status" value="1"/>
</dbReference>
<evidence type="ECO:0000256" key="3">
    <source>
        <dbReference type="ARBA" id="ARBA00023125"/>
    </source>
</evidence>
<evidence type="ECO:0000256" key="4">
    <source>
        <dbReference type="ARBA" id="ARBA00023163"/>
    </source>
</evidence>
<dbReference type="FunFam" id="1.10.10.60:FF:000092">
    <property type="entry name" value="Trihelix transcription factor GT-2"/>
    <property type="match status" value="1"/>
</dbReference>
<accession>A0AA88DW66</accession>
<dbReference type="EMBL" id="BTGU01000146">
    <property type="protein sequence ID" value="GMN63242.1"/>
    <property type="molecule type" value="Genomic_DNA"/>
</dbReference>
<dbReference type="GO" id="GO:0006355">
    <property type="term" value="P:regulation of DNA-templated transcription"/>
    <property type="evidence" value="ECO:0007669"/>
    <property type="project" value="UniProtKB-ARBA"/>
</dbReference>
<dbReference type="PROSITE" id="PS50090">
    <property type="entry name" value="MYB_LIKE"/>
    <property type="match status" value="1"/>
</dbReference>
<feature type="compositionally biased region" description="Basic and acidic residues" evidence="6">
    <location>
        <begin position="527"/>
        <end position="541"/>
    </location>
</feature>
<dbReference type="GO" id="GO:0005634">
    <property type="term" value="C:nucleus"/>
    <property type="evidence" value="ECO:0007669"/>
    <property type="project" value="UniProtKB-SubCell"/>
</dbReference>
<dbReference type="Proteomes" id="UP001187192">
    <property type="component" value="Unassembled WGS sequence"/>
</dbReference>
<evidence type="ECO:0000259" key="7">
    <source>
        <dbReference type="PROSITE" id="PS50090"/>
    </source>
</evidence>
<dbReference type="PANTHER" id="PTHR21654">
    <property type="entry name" value="FI21293P1"/>
    <property type="match status" value="1"/>
</dbReference>
<keyword evidence="4" id="KW-0804">Transcription</keyword>
<evidence type="ECO:0000256" key="2">
    <source>
        <dbReference type="ARBA" id="ARBA00023015"/>
    </source>
</evidence>
<feature type="region of interest" description="Disordered" evidence="6">
    <location>
        <begin position="521"/>
        <end position="541"/>
    </location>
</feature>